<dbReference type="InterPro" id="IPR059181">
    <property type="entry name" value="RWDD2A-B_C"/>
</dbReference>
<dbReference type="EMBL" id="CP110431">
    <property type="protein sequence ID" value="WAQ89579.1"/>
    <property type="molecule type" value="Genomic_DNA"/>
</dbReference>
<reference evidence="3" key="1">
    <citation type="submission" date="2022-10" db="EMBL/GenBank/DDBJ databases">
        <title>Puccinia triticina Genome sequencing and assembly.</title>
        <authorList>
            <person name="Li C."/>
        </authorList>
    </citation>
    <scope>NUCLEOTIDE SEQUENCE</scope>
    <source>
        <strain evidence="3">Pt15</strain>
    </source>
</reference>
<organism evidence="3 4">
    <name type="scientific">Puccinia triticina</name>
    <dbReference type="NCBI Taxonomy" id="208348"/>
    <lineage>
        <taxon>Eukaryota</taxon>
        <taxon>Fungi</taxon>
        <taxon>Dikarya</taxon>
        <taxon>Basidiomycota</taxon>
        <taxon>Pucciniomycotina</taxon>
        <taxon>Pucciniomycetes</taxon>
        <taxon>Pucciniales</taxon>
        <taxon>Pucciniaceae</taxon>
        <taxon>Puccinia</taxon>
    </lineage>
</organism>
<accession>A0ABY7CWA5</accession>
<dbReference type="Pfam" id="PF06544">
    <property type="entry name" value="Prp3_C"/>
    <property type="match status" value="1"/>
</dbReference>
<dbReference type="InterPro" id="IPR017359">
    <property type="entry name" value="Phi-like"/>
</dbReference>
<dbReference type="CDD" id="cd11605">
    <property type="entry name" value="RWD_DRWD_ELF-like"/>
    <property type="match status" value="1"/>
</dbReference>
<feature type="domain" description="Small nuclear ribonucleoprotein Prp3 C-terminal" evidence="2">
    <location>
        <begin position="204"/>
        <end position="269"/>
    </location>
</feature>
<dbReference type="PANTHER" id="PTHR15955:SF8">
    <property type="entry name" value="RWD DOMAIN-CONTAINING PROTEIN 2B-RELATED"/>
    <property type="match status" value="1"/>
</dbReference>
<dbReference type="CDD" id="cd24163">
    <property type="entry name" value="RWDD2_C"/>
    <property type="match status" value="1"/>
</dbReference>
<gene>
    <name evidence="3" type="ORF">PtA15_11A269</name>
</gene>
<protein>
    <recommendedName>
        <fullName evidence="2">Small nuclear ribonucleoprotein Prp3 C-terminal domain-containing protein</fullName>
    </recommendedName>
</protein>
<sequence>MKARRAVQAGTLSQALIGAELRRRRTQHHSTPTATKMVSQEARQELALLEAMYPDRLAWIEGPTPDDQPILPRGSPSAQASPDRQTTFEIALALLFGDGQERPVDVRVTIGPTYPADAVPSVRLHRVADLAPSDTARFQAGFRAWLDGPAGLAPGEACVDVLLAKLGALAAAFVPTTSAPTPPLEVAEPTSARQEPPIAMAWTVFWMHHIQAPGKRKSIAGWARELGVRGWAKPGYPGVLVIDGPRPAVEAYAGRLKALRWSAIQQRHFEAYELAPAAESEAQRRIHLGPHPNSPAEPDAPPLPILRTDAVVEVASMAQLVRLARAEGFDSLLCHILKIK</sequence>
<evidence type="ECO:0000313" key="3">
    <source>
        <dbReference type="EMBL" id="WAQ89579.1"/>
    </source>
</evidence>
<dbReference type="InterPro" id="IPR010541">
    <property type="entry name" value="Prp3_C"/>
</dbReference>
<evidence type="ECO:0000256" key="1">
    <source>
        <dbReference type="SAM" id="MobiDB-lite"/>
    </source>
</evidence>
<name>A0ABY7CWA5_9BASI</name>
<dbReference type="InterPro" id="IPR016135">
    <property type="entry name" value="UBQ-conjugating_enzyme/RWD"/>
</dbReference>
<feature type="region of interest" description="Disordered" evidence="1">
    <location>
        <begin position="61"/>
        <end position="83"/>
    </location>
</feature>
<proteinExistence type="predicted"/>
<dbReference type="RefSeq" id="XP_053025134.1">
    <property type="nucleotide sequence ID" value="XM_053161159.1"/>
</dbReference>
<evidence type="ECO:0000259" key="2">
    <source>
        <dbReference type="Pfam" id="PF06544"/>
    </source>
</evidence>
<dbReference type="Gene3D" id="3.10.110.10">
    <property type="entry name" value="Ubiquitin Conjugating Enzyme"/>
    <property type="match status" value="1"/>
</dbReference>
<dbReference type="GeneID" id="77802054"/>
<evidence type="ECO:0000313" key="4">
    <source>
        <dbReference type="Proteomes" id="UP001164743"/>
    </source>
</evidence>
<keyword evidence="4" id="KW-1185">Reference proteome</keyword>
<dbReference type="Proteomes" id="UP001164743">
    <property type="component" value="Chromosome 11A"/>
</dbReference>
<dbReference type="PANTHER" id="PTHR15955">
    <property type="entry name" value="RWD DOMAIN CONTAINING PROTEIN 2"/>
    <property type="match status" value="1"/>
</dbReference>